<dbReference type="EMBL" id="JBBWWR010000014">
    <property type="protein sequence ID" value="KAK8953156.1"/>
    <property type="molecule type" value="Genomic_DNA"/>
</dbReference>
<feature type="repeat" description="PPR" evidence="2">
    <location>
        <begin position="224"/>
        <end position="258"/>
    </location>
</feature>
<organism evidence="3 4">
    <name type="scientific">Platanthera guangdongensis</name>
    <dbReference type="NCBI Taxonomy" id="2320717"/>
    <lineage>
        <taxon>Eukaryota</taxon>
        <taxon>Viridiplantae</taxon>
        <taxon>Streptophyta</taxon>
        <taxon>Embryophyta</taxon>
        <taxon>Tracheophyta</taxon>
        <taxon>Spermatophyta</taxon>
        <taxon>Magnoliopsida</taxon>
        <taxon>Liliopsida</taxon>
        <taxon>Asparagales</taxon>
        <taxon>Orchidaceae</taxon>
        <taxon>Orchidoideae</taxon>
        <taxon>Orchideae</taxon>
        <taxon>Orchidinae</taxon>
        <taxon>Platanthera</taxon>
    </lineage>
</organism>
<evidence type="ECO:0000256" key="1">
    <source>
        <dbReference type="ARBA" id="ARBA00022737"/>
    </source>
</evidence>
<dbReference type="Gene3D" id="1.25.40.10">
    <property type="entry name" value="Tetratricopeptide repeat domain"/>
    <property type="match status" value="1"/>
</dbReference>
<dbReference type="Proteomes" id="UP001412067">
    <property type="component" value="Unassembled WGS sequence"/>
</dbReference>
<dbReference type="InterPro" id="IPR002885">
    <property type="entry name" value="PPR_rpt"/>
</dbReference>
<keyword evidence="4" id="KW-1185">Reference proteome</keyword>
<dbReference type="InterPro" id="IPR004252">
    <property type="entry name" value="Probable_transposase_24"/>
</dbReference>
<dbReference type="InterPro" id="IPR044578">
    <property type="entry name" value="BIR6-like"/>
</dbReference>
<accession>A0ABR2LWI2</accession>
<sequence>MESPTGVENKPRHRLPLPAADLEHAALLCQGRALDRAPSLPKIISSAAILSWTISQEAAQMNLEKYYSLRQQMGCFLFETAGCCNSGLQLQIILICSIATVRYNHKAKTTNSLSSLFRHPQPSFAESSLRIRTALQSDKWSKEMEMKLQNLVIVLNNYVVNQVLKSLLDFELGFHFYLWAESQRGFKHDHSTIKSMICLLLKCQRFDLLSVILRKLHDDGFTPHRSIYRILISGYVKCGLLSFAFETFDEMIVSSCRVFSVDYNKFIGVLIKNRCFDLAEKTFAKKMVFDLEDFELLIARALVESPSVKIEVYLSEFFPLTSLASSSLVILAHANAGLPVPHEKVFNRTHRTNKGRGPFVDKKSKKTFESYTLKLNEKQAQSNDTMTLASTNASSTYYPDLWIEASGGLKNGRCYGFGNSYDESVIFGTSSRPNAQIVIEKVAIVGIAGRYCRVWLDTCRMAGRQPMSGG</sequence>
<comment type="caution">
    <text evidence="3">The sequence shown here is derived from an EMBL/GenBank/DDBJ whole genome shotgun (WGS) entry which is preliminary data.</text>
</comment>
<evidence type="ECO:0000313" key="4">
    <source>
        <dbReference type="Proteomes" id="UP001412067"/>
    </source>
</evidence>
<dbReference type="Pfam" id="PF03004">
    <property type="entry name" value="Transposase_24"/>
    <property type="match status" value="1"/>
</dbReference>
<dbReference type="PANTHER" id="PTHR47003">
    <property type="entry name" value="OS01G0970900 PROTEIN"/>
    <property type="match status" value="1"/>
</dbReference>
<dbReference type="InterPro" id="IPR011990">
    <property type="entry name" value="TPR-like_helical_dom_sf"/>
</dbReference>
<dbReference type="PROSITE" id="PS51375">
    <property type="entry name" value="PPR"/>
    <property type="match status" value="1"/>
</dbReference>
<dbReference type="PANTHER" id="PTHR47003:SF2">
    <property type="entry name" value="OS01G0970900 PROTEIN"/>
    <property type="match status" value="1"/>
</dbReference>
<proteinExistence type="predicted"/>
<evidence type="ECO:0000313" key="3">
    <source>
        <dbReference type="EMBL" id="KAK8953156.1"/>
    </source>
</evidence>
<evidence type="ECO:0008006" key="5">
    <source>
        <dbReference type="Google" id="ProtNLM"/>
    </source>
</evidence>
<dbReference type="Pfam" id="PF01535">
    <property type="entry name" value="PPR"/>
    <property type="match status" value="1"/>
</dbReference>
<keyword evidence="1" id="KW-0677">Repeat</keyword>
<name>A0ABR2LWI2_9ASPA</name>
<evidence type="ECO:0000256" key="2">
    <source>
        <dbReference type="PROSITE-ProRule" id="PRU00708"/>
    </source>
</evidence>
<dbReference type="NCBIfam" id="TIGR00756">
    <property type="entry name" value="PPR"/>
    <property type="match status" value="1"/>
</dbReference>
<gene>
    <name evidence="3" type="ORF">KSP40_PGU018940</name>
</gene>
<reference evidence="3 4" key="1">
    <citation type="journal article" date="2022" name="Nat. Plants">
        <title>Genomes of leafy and leafless Platanthera orchids illuminate the evolution of mycoheterotrophy.</title>
        <authorList>
            <person name="Li M.H."/>
            <person name="Liu K.W."/>
            <person name="Li Z."/>
            <person name="Lu H.C."/>
            <person name="Ye Q.L."/>
            <person name="Zhang D."/>
            <person name="Wang J.Y."/>
            <person name="Li Y.F."/>
            <person name="Zhong Z.M."/>
            <person name="Liu X."/>
            <person name="Yu X."/>
            <person name="Liu D.K."/>
            <person name="Tu X.D."/>
            <person name="Liu B."/>
            <person name="Hao Y."/>
            <person name="Liao X.Y."/>
            <person name="Jiang Y.T."/>
            <person name="Sun W.H."/>
            <person name="Chen J."/>
            <person name="Chen Y.Q."/>
            <person name="Ai Y."/>
            <person name="Zhai J.W."/>
            <person name="Wu S.S."/>
            <person name="Zhou Z."/>
            <person name="Hsiao Y.Y."/>
            <person name="Wu W.L."/>
            <person name="Chen Y.Y."/>
            <person name="Lin Y.F."/>
            <person name="Hsu J.L."/>
            <person name="Li C.Y."/>
            <person name="Wang Z.W."/>
            <person name="Zhao X."/>
            <person name="Zhong W.Y."/>
            <person name="Ma X.K."/>
            <person name="Ma L."/>
            <person name="Huang J."/>
            <person name="Chen G.Z."/>
            <person name="Huang M.Z."/>
            <person name="Huang L."/>
            <person name="Peng D.H."/>
            <person name="Luo Y.B."/>
            <person name="Zou S.Q."/>
            <person name="Chen S.P."/>
            <person name="Lan S."/>
            <person name="Tsai W.C."/>
            <person name="Van de Peer Y."/>
            <person name="Liu Z.J."/>
        </authorList>
    </citation>
    <scope>NUCLEOTIDE SEQUENCE [LARGE SCALE GENOMIC DNA]</scope>
    <source>
        <strain evidence="3">Lor288</strain>
    </source>
</reference>
<protein>
    <recommendedName>
        <fullName evidence="5">Pentatricopeptide repeat-containing protein</fullName>
    </recommendedName>
</protein>